<reference evidence="5" key="6">
    <citation type="submission" date="2020-05" db="EMBL/GenBank/DDBJ databases">
        <title>Complete genome sequence of Bradyrhizobium diazoefficiens XF5 isolated from soybean nodule.</title>
        <authorList>
            <person name="Noda R."/>
            <person name="Kakizaki K."/>
            <person name="Minamisawa K."/>
        </authorList>
    </citation>
    <scope>NUCLEOTIDE SEQUENCE</scope>
    <source>
        <strain evidence="5">XF5</strain>
    </source>
</reference>
<dbReference type="EMBL" id="AP023097">
    <property type="protein sequence ID" value="BCE72134.1"/>
    <property type="molecule type" value="Genomic_DNA"/>
</dbReference>
<organism evidence="5">
    <name type="scientific">Bradyrhizobium diazoefficiens</name>
    <dbReference type="NCBI Taxonomy" id="1355477"/>
    <lineage>
        <taxon>Bacteria</taxon>
        <taxon>Pseudomonadati</taxon>
        <taxon>Pseudomonadota</taxon>
        <taxon>Alphaproteobacteria</taxon>
        <taxon>Hyphomicrobiales</taxon>
        <taxon>Nitrobacteraceae</taxon>
        <taxon>Bradyrhizobium</taxon>
    </lineage>
</organism>
<reference evidence="3" key="4">
    <citation type="submission" date="2020-05" db="EMBL/GenBank/DDBJ databases">
        <title>Complete genome sequence of Bradyrhizobium diazoefficiens XF3 isolated from soybean nodule.</title>
        <authorList>
            <person name="Noda R."/>
            <person name="Kakizaki K."/>
            <person name="Minamisawa K."/>
        </authorList>
    </citation>
    <scope>NUCLEOTIDE SEQUENCE</scope>
    <source>
        <strain evidence="3">XF3</strain>
    </source>
</reference>
<evidence type="ECO:0000313" key="3">
    <source>
        <dbReference type="EMBL" id="BCE37268.1"/>
    </source>
</evidence>
<reference evidence="2" key="3">
    <citation type="submission" date="2020-05" db="EMBL/GenBank/DDBJ databases">
        <title>Complete genome sequence of Bradyrhizobium diazoefficiens XF2 isolated from soybean nodule.</title>
        <authorList>
            <person name="Noda R."/>
            <person name="Kakizaki K."/>
            <person name="Minamisawa K."/>
        </authorList>
    </citation>
    <scope>NUCLEOTIDE SEQUENCE</scope>
    <source>
        <strain evidence="2">XF2</strain>
    </source>
</reference>
<gene>
    <name evidence="9" type="ORF">XF10B_21540</name>
    <name evidence="1" type="ORF">XF1B_22590</name>
    <name evidence="2" type="ORF">XF2B_22950</name>
    <name evidence="3" type="ORF">XF3B_22990</name>
    <name evidence="4" type="ORF">XF4B_21800</name>
    <name evidence="5" type="ORF">XF5B_22040</name>
    <name evidence="6" type="ORF">XF6B_22230</name>
    <name evidence="7" type="ORF">XF8B_22450</name>
    <name evidence="8" type="ORF">XF9B_22860</name>
</gene>
<name>A0A809ZPY9_9BRAD</name>
<dbReference type="EMBL" id="AP023094">
    <property type="protein sequence ID" value="BCE45831.1"/>
    <property type="molecule type" value="Genomic_DNA"/>
</dbReference>
<accession>A0A809ZPY9</accession>
<protein>
    <submittedName>
        <fullName evidence="5">Uncharacterized protein</fullName>
    </submittedName>
</protein>
<dbReference type="EMBL" id="AP023092">
    <property type="protein sequence ID" value="BCE28526.1"/>
    <property type="molecule type" value="Genomic_DNA"/>
</dbReference>
<dbReference type="EMBL" id="AP023093">
    <property type="protein sequence ID" value="BCE37268.1"/>
    <property type="molecule type" value="Genomic_DNA"/>
</dbReference>
<dbReference type="EMBL" id="AP023095">
    <property type="protein sequence ID" value="BCE54692.1"/>
    <property type="molecule type" value="Genomic_DNA"/>
</dbReference>
<evidence type="ECO:0000313" key="9">
    <source>
        <dbReference type="EMBL" id="BCE89356.1"/>
    </source>
</evidence>
<evidence type="ECO:0000313" key="5">
    <source>
        <dbReference type="EMBL" id="BCE54692.1"/>
    </source>
</evidence>
<dbReference type="EMBL" id="AP023091">
    <property type="protein sequence ID" value="BCE19578.1"/>
    <property type="molecule type" value="Genomic_DNA"/>
</dbReference>
<sequence>MRDPADKLAQRLDFLCLQQRCLGPLATRNFFPELTVRPLKVSRSLRNQTLQFGRGAALRLKVRTSLILSSSSALCGKYRGLKRDGLQGALEKAHVTQANDQLPPERGKLATFIAVGQYDKGLIGPRWLTAHPVLQNAGIIAVERLLRHNHDFDDPLEILYHFLKRVADHGT</sequence>
<reference evidence="4" key="5">
    <citation type="submission" date="2020-05" db="EMBL/GenBank/DDBJ databases">
        <title>Complete genome sequence of Bradyrhizobium diazoefficiens XF4 isolated from soybean nodule.</title>
        <authorList>
            <person name="Noda R."/>
            <person name="Kakizaki K."/>
            <person name="Minamisawa K."/>
        </authorList>
    </citation>
    <scope>NUCLEOTIDE SEQUENCE</scope>
    <source>
        <strain evidence="4">XF4</strain>
    </source>
</reference>
<evidence type="ECO:0000313" key="1">
    <source>
        <dbReference type="EMBL" id="BCE19578.1"/>
    </source>
</evidence>
<evidence type="ECO:0000313" key="4">
    <source>
        <dbReference type="EMBL" id="BCE45831.1"/>
    </source>
</evidence>
<reference evidence="9" key="2">
    <citation type="submission" date="2020-05" db="EMBL/GenBank/DDBJ databases">
        <title>Complete genome sequence of Bradyrhizobium diazoefficiens XF10 isolated from soybean nodule.</title>
        <authorList>
            <person name="Noda R."/>
            <person name="Kakizaki K."/>
            <person name="Minamisawa K."/>
        </authorList>
    </citation>
    <scope>NUCLEOTIDE SEQUENCE</scope>
    <source>
        <strain evidence="9">XF10</strain>
    </source>
</reference>
<proteinExistence type="predicted"/>
<reference evidence="1" key="1">
    <citation type="submission" date="2020-05" db="EMBL/GenBank/DDBJ databases">
        <title>Complete genome sequence of Bradyrhizobium diazoefficiens XF1 isolated from soybean nodule.</title>
        <authorList>
            <person name="Noda R."/>
            <person name="Kakizaki K."/>
            <person name="Minamisawa K."/>
        </authorList>
    </citation>
    <scope>NUCLEOTIDE SEQUENCE</scope>
    <source>
        <strain evidence="1">XF1</strain>
    </source>
</reference>
<evidence type="ECO:0000313" key="2">
    <source>
        <dbReference type="EMBL" id="BCE28526.1"/>
    </source>
</evidence>
<evidence type="ECO:0000313" key="8">
    <source>
        <dbReference type="EMBL" id="BCE80865.1"/>
    </source>
</evidence>
<reference evidence="6" key="7">
    <citation type="submission" date="2020-05" db="EMBL/GenBank/DDBJ databases">
        <title>Complete genome sequence of Bradyrhizobium diazoefficiens XF6 isolated from soybean nodule.</title>
        <authorList>
            <person name="Noda R."/>
            <person name="Kakizaki K."/>
            <person name="Minamisawa K."/>
        </authorList>
    </citation>
    <scope>NUCLEOTIDE SEQUENCE</scope>
    <source>
        <strain evidence="6">XF6</strain>
    </source>
</reference>
<dbReference type="EMBL" id="AP023096">
    <property type="protein sequence ID" value="BCE63424.1"/>
    <property type="molecule type" value="Genomic_DNA"/>
</dbReference>
<evidence type="ECO:0000313" key="7">
    <source>
        <dbReference type="EMBL" id="BCE72134.1"/>
    </source>
</evidence>
<dbReference type="EMBL" id="AP023099">
    <property type="protein sequence ID" value="BCE89356.1"/>
    <property type="molecule type" value="Genomic_DNA"/>
</dbReference>
<reference evidence="8" key="9">
    <citation type="submission" date="2020-05" db="EMBL/GenBank/DDBJ databases">
        <title>Complete genome sequence of Bradyrhizobium diazoefficiens XF9 isolated from soybean nodule.</title>
        <authorList>
            <person name="Noda R."/>
            <person name="Kakizaki K."/>
            <person name="Minamisawa K."/>
        </authorList>
    </citation>
    <scope>NUCLEOTIDE SEQUENCE</scope>
    <source>
        <strain evidence="8">XF9</strain>
    </source>
</reference>
<dbReference type="EMBL" id="AP023098">
    <property type="protein sequence ID" value="BCE80865.1"/>
    <property type="molecule type" value="Genomic_DNA"/>
</dbReference>
<reference evidence="7" key="8">
    <citation type="submission" date="2020-05" db="EMBL/GenBank/DDBJ databases">
        <title>Complete genome sequence of Bradyrhizobium diazoefficiens XF8 isolated from soybean nodule.</title>
        <authorList>
            <person name="Noda R."/>
            <person name="Kakizaki K."/>
            <person name="Minamisawa K."/>
        </authorList>
    </citation>
    <scope>NUCLEOTIDE SEQUENCE</scope>
    <source>
        <strain evidence="7">XF8</strain>
    </source>
</reference>
<dbReference type="AlphaFoldDB" id="A0A809ZPY9"/>
<evidence type="ECO:0000313" key="6">
    <source>
        <dbReference type="EMBL" id="BCE63424.1"/>
    </source>
</evidence>